<evidence type="ECO:0000259" key="1">
    <source>
        <dbReference type="Pfam" id="PF22196"/>
    </source>
</evidence>
<name>A0A438XEY7_HELPX</name>
<dbReference type="InterPro" id="IPR054018">
    <property type="entry name" value="HdrB-like_C"/>
</dbReference>
<feature type="non-terminal residue" evidence="2">
    <location>
        <position position="1"/>
    </location>
</feature>
<protein>
    <recommendedName>
        <fullName evidence="1">HdrB-like C-terminal domain-containing protein</fullName>
    </recommendedName>
</protein>
<dbReference type="AlphaFoldDB" id="A0A438XEY7"/>
<evidence type="ECO:0000313" key="2">
    <source>
        <dbReference type="EMBL" id="RVZ35098.1"/>
    </source>
</evidence>
<evidence type="ECO:0000313" key="3">
    <source>
        <dbReference type="Proteomes" id="UP000289022"/>
    </source>
</evidence>
<gene>
    <name evidence="2" type="ORF">EC518_08470</name>
</gene>
<dbReference type="Pfam" id="PF22196">
    <property type="entry name" value="HdrB-like_C"/>
    <property type="match status" value="1"/>
</dbReference>
<dbReference type="Gene3D" id="3.40.50.11810">
    <property type="match status" value="1"/>
</dbReference>
<feature type="domain" description="HdrB-like C-terminal" evidence="1">
    <location>
        <begin position="1"/>
        <end position="54"/>
    </location>
</feature>
<dbReference type="Proteomes" id="UP000289022">
    <property type="component" value="Unassembled WGS sequence"/>
</dbReference>
<comment type="caution">
    <text evidence="2">The sequence shown here is derived from an EMBL/GenBank/DDBJ whole genome shotgun (WGS) entry which is preliminary data.</text>
</comment>
<proteinExistence type="predicted"/>
<dbReference type="EMBL" id="RJGP01000519">
    <property type="protein sequence ID" value="RVZ35098.1"/>
    <property type="molecule type" value="Genomic_DNA"/>
</dbReference>
<reference evidence="2 3" key="1">
    <citation type="submission" date="2018-11" db="EMBL/GenBank/DDBJ databases">
        <title>Genetic determinants and prediction of antibiotic resistance phenotypes in Helicobacter pylori.</title>
        <authorList>
            <person name="Wagner K."/>
        </authorList>
    </citation>
    <scope>NUCLEOTIDE SEQUENCE [LARGE SCALE GENOMIC DNA]</scope>
    <source>
        <strain evidence="2 3">ZH70</strain>
    </source>
</reference>
<sequence>HSLGLFYAFENLSLKASKVYKRDNDNTPTLFLPQIALMAMGEKNTQALGLDTHYHQVTFI</sequence>
<organism evidence="2 3">
    <name type="scientific">Helicobacter pylori</name>
    <name type="common">Campylobacter pylori</name>
    <dbReference type="NCBI Taxonomy" id="210"/>
    <lineage>
        <taxon>Bacteria</taxon>
        <taxon>Pseudomonadati</taxon>
        <taxon>Campylobacterota</taxon>
        <taxon>Epsilonproteobacteria</taxon>
        <taxon>Campylobacterales</taxon>
        <taxon>Helicobacteraceae</taxon>
        <taxon>Helicobacter</taxon>
    </lineage>
</organism>
<accession>A0A438XEY7</accession>